<sequence length="400" mass="44759">MKLNKSRYNINLVIAFMAVILYGCIEPFEGTFEDFESVVVIEAVITDETKQQRVFITRTYEFEEDGPSPESNANVTISDDAGNSFDFQDTGDGIYVSTQSFAAQPNRQYQLSVTTQNGRRYLSNMVQLSPSVAIGDVSAERITTDLGEDGLAILVDTSDPTGNAKNFRYEYEETFRIISPTWNPVSLIGDPEGGCNVLKVPNTTDERVCYRTEKSNRIILASTDDLAENRIENFMVRFVNRNNYIISHRYSILVRQLVQSNEAFTFYETLNELSSSESLFSQIQPGFLEGNVFSESDRDERVLGFFDVSSVSEQRIFFNYEDFYPGEDLPPYVEPCNPSTPVIANMGGCVLRPIIESGAGIYAGDNPSIGPNEGPYLVVSRVCGDCLVLGTTEVPDFWKE</sequence>
<protein>
    <submittedName>
        <fullName evidence="1">DUF4249 domain-containing protein</fullName>
    </submittedName>
</protein>
<dbReference type="EMBL" id="QTJX01000001">
    <property type="protein sequence ID" value="RDY61413.1"/>
    <property type="molecule type" value="Genomic_DNA"/>
</dbReference>
<accession>A0A371JUB4</accession>
<dbReference type="InterPro" id="IPR025345">
    <property type="entry name" value="DUF4249"/>
</dbReference>
<dbReference type="Pfam" id="PF14054">
    <property type="entry name" value="DUF4249"/>
    <property type="match status" value="1"/>
</dbReference>
<gene>
    <name evidence="1" type="ORF">DX873_04435</name>
</gene>
<evidence type="ECO:0000313" key="1">
    <source>
        <dbReference type="EMBL" id="RDY61413.1"/>
    </source>
</evidence>
<organism evidence="1 2">
    <name type="scientific">Flagellimonas nanhaiensis</name>
    <dbReference type="NCBI Taxonomy" id="2292706"/>
    <lineage>
        <taxon>Bacteria</taxon>
        <taxon>Pseudomonadati</taxon>
        <taxon>Bacteroidota</taxon>
        <taxon>Flavobacteriia</taxon>
        <taxon>Flavobacteriales</taxon>
        <taxon>Flavobacteriaceae</taxon>
        <taxon>Flagellimonas</taxon>
    </lineage>
</organism>
<dbReference type="OrthoDB" id="1062680at2"/>
<comment type="caution">
    <text evidence="1">The sequence shown here is derived from an EMBL/GenBank/DDBJ whole genome shotgun (WGS) entry which is preliminary data.</text>
</comment>
<dbReference type="RefSeq" id="WP_116183294.1">
    <property type="nucleotide sequence ID" value="NZ_QTJX01000001.1"/>
</dbReference>
<keyword evidence="2" id="KW-1185">Reference proteome</keyword>
<reference evidence="1 2" key="1">
    <citation type="submission" date="2018-08" db="EMBL/GenBank/DDBJ databases">
        <title>Muricauda nanhaiensis sp. nov., isolated from seawater of the South China Sea.</title>
        <authorList>
            <person name="Dang Y."/>
        </authorList>
    </citation>
    <scope>NUCLEOTIDE SEQUENCE [LARGE SCALE GENOMIC DNA]</scope>
    <source>
        <strain evidence="1 2">SM1704</strain>
    </source>
</reference>
<dbReference type="AlphaFoldDB" id="A0A371JUB4"/>
<dbReference type="Proteomes" id="UP000261828">
    <property type="component" value="Unassembled WGS sequence"/>
</dbReference>
<evidence type="ECO:0000313" key="2">
    <source>
        <dbReference type="Proteomes" id="UP000261828"/>
    </source>
</evidence>
<dbReference type="PROSITE" id="PS51257">
    <property type="entry name" value="PROKAR_LIPOPROTEIN"/>
    <property type="match status" value="1"/>
</dbReference>
<name>A0A371JUB4_9FLAO</name>
<proteinExistence type="predicted"/>